<reference evidence="2 3" key="1">
    <citation type="submission" date="2022-12" db="EMBL/GenBank/DDBJ databases">
        <title>Chromosome-level genome of Tegillarca granosa.</title>
        <authorList>
            <person name="Kim J."/>
        </authorList>
    </citation>
    <scope>NUCLEOTIDE SEQUENCE [LARGE SCALE GENOMIC DNA]</scope>
    <source>
        <strain evidence="2">Teg-2019</strain>
        <tissue evidence="2">Adductor muscle</tissue>
    </source>
</reference>
<keyword evidence="3" id="KW-1185">Reference proteome</keyword>
<dbReference type="Gene3D" id="2.20.25.240">
    <property type="match status" value="1"/>
</dbReference>
<dbReference type="Pfam" id="PF10551">
    <property type="entry name" value="MULE"/>
    <property type="match status" value="1"/>
</dbReference>
<dbReference type="EMBL" id="JARBDR010000141">
    <property type="protein sequence ID" value="KAJ8320462.1"/>
    <property type="molecule type" value="Genomic_DNA"/>
</dbReference>
<name>A0ABQ9FUM8_TEGGR</name>
<dbReference type="InterPro" id="IPR018289">
    <property type="entry name" value="MULE_transposase_dom"/>
</dbReference>
<dbReference type="PANTHER" id="PTHR20956:SF12">
    <property type="entry name" value="FLYWCH-TYPE DOMAIN-CONTAINING PROTEIN"/>
    <property type="match status" value="1"/>
</dbReference>
<protein>
    <recommendedName>
        <fullName evidence="1">MULE transposase domain-containing protein</fullName>
    </recommendedName>
</protein>
<sequence>MNRSMTLTDDHIEPGIEPVQFNLIFKIVQTATRKCKDALVDSAGYSYNVKRNTKTGRDWQCVFRGSGTTSCLASVKERDGSFIFGQREHNHQAAPGSETAKTIKAKTHRHNYQAAPGYETAKTINAKVKQDAVNNVFMSAGTIVEQAIATHADEVQTHFSRPKVENLIRMANRAREQLRPNEPDSMDFQIAENYIPQGFLRKDITTQDGQRHLVVRHPFVQLYSIHAFLAYEDSLKQVPLLFCLMSRRLTSDYNQVLQAVLELLPRRATVQTAFADFEAAIWKSLRETIPGIVIRGCNFHWTQAVWRQVQNLGLQTHYCEKGSVYKFVRLLMALPFIPVEHVQPTFQQISQRAQDSNSDVLLRLIRYFENRYVANPKLPIAAWNIFMCAIRTNNDCEGWHRRLNSVARNGSPPFYVLIPELFQEASKLPIQRQMICDGVLSRLQRRRTREVQAKYFSLWDSFNRGDINTGRLVREVAKVHGPPQTKDNKI</sequence>
<organism evidence="2 3">
    <name type="scientific">Tegillarca granosa</name>
    <name type="common">Malaysian cockle</name>
    <name type="synonym">Anadara granosa</name>
    <dbReference type="NCBI Taxonomy" id="220873"/>
    <lineage>
        <taxon>Eukaryota</taxon>
        <taxon>Metazoa</taxon>
        <taxon>Spiralia</taxon>
        <taxon>Lophotrochozoa</taxon>
        <taxon>Mollusca</taxon>
        <taxon>Bivalvia</taxon>
        <taxon>Autobranchia</taxon>
        <taxon>Pteriomorphia</taxon>
        <taxon>Arcoida</taxon>
        <taxon>Arcoidea</taxon>
        <taxon>Arcidae</taxon>
        <taxon>Tegillarca</taxon>
    </lineage>
</organism>
<evidence type="ECO:0000259" key="1">
    <source>
        <dbReference type="Pfam" id="PF10551"/>
    </source>
</evidence>
<proteinExistence type="predicted"/>
<comment type="caution">
    <text evidence="2">The sequence shown here is derived from an EMBL/GenBank/DDBJ whole genome shotgun (WGS) entry which is preliminary data.</text>
</comment>
<accession>A0ABQ9FUM8</accession>
<evidence type="ECO:0000313" key="2">
    <source>
        <dbReference type="EMBL" id="KAJ8320462.1"/>
    </source>
</evidence>
<evidence type="ECO:0000313" key="3">
    <source>
        <dbReference type="Proteomes" id="UP001217089"/>
    </source>
</evidence>
<gene>
    <name evidence="2" type="ORF">KUTeg_002049</name>
</gene>
<dbReference type="PANTHER" id="PTHR20956">
    <property type="entry name" value="HEH2P"/>
    <property type="match status" value="1"/>
</dbReference>
<feature type="domain" description="MULE transposase" evidence="1">
    <location>
        <begin position="227"/>
        <end position="302"/>
    </location>
</feature>
<dbReference type="Proteomes" id="UP001217089">
    <property type="component" value="Unassembled WGS sequence"/>
</dbReference>